<organism evidence="1 2">
    <name type="scientific">Neisseria macacae ATCC 33926</name>
    <dbReference type="NCBI Taxonomy" id="997348"/>
    <lineage>
        <taxon>Bacteria</taxon>
        <taxon>Pseudomonadati</taxon>
        <taxon>Pseudomonadota</taxon>
        <taxon>Betaproteobacteria</taxon>
        <taxon>Neisseriales</taxon>
        <taxon>Neisseriaceae</taxon>
        <taxon>Neisseria</taxon>
    </lineage>
</organism>
<evidence type="ECO:0000313" key="1">
    <source>
        <dbReference type="EMBL" id="EGQ77910.1"/>
    </source>
</evidence>
<evidence type="ECO:0000313" key="2">
    <source>
        <dbReference type="Proteomes" id="UP000004982"/>
    </source>
</evidence>
<proteinExistence type="predicted"/>
<reference evidence="1 2" key="1">
    <citation type="submission" date="2011-05" db="EMBL/GenBank/DDBJ databases">
        <authorList>
            <person name="Muzny D."/>
            <person name="Qin X."/>
            <person name="Deng J."/>
            <person name="Jiang H."/>
            <person name="Liu Y."/>
            <person name="Qu J."/>
            <person name="Song X.-Z."/>
            <person name="Zhang L."/>
            <person name="Thornton R."/>
            <person name="Coyle M."/>
            <person name="Francisco L."/>
            <person name="Jackson L."/>
            <person name="Javaid M."/>
            <person name="Korchina V."/>
            <person name="Kovar C."/>
            <person name="Mata R."/>
            <person name="Mathew T."/>
            <person name="Ngo R."/>
            <person name="Nguyen L."/>
            <person name="Nguyen N."/>
            <person name="Okwuonu G."/>
            <person name="Ongeri F."/>
            <person name="Pham C."/>
            <person name="Simmons D."/>
            <person name="Wilczek-Boney K."/>
            <person name="Hale W."/>
            <person name="Jakkamsetti A."/>
            <person name="Pham P."/>
            <person name="Ruth R."/>
            <person name="San Lucas F."/>
            <person name="Warren J."/>
            <person name="Zhang J."/>
            <person name="Zhao Z."/>
            <person name="Zhou C."/>
            <person name="Zhu D."/>
            <person name="Lee S."/>
            <person name="Bess C."/>
            <person name="Blankenburg K."/>
            <person name="Forbes L."/>
            <person name="Fu Q."/>
            <person name="Gubbala S."/>
            <person name="Hirani K."/>
            <person name="Jayaseelan J.C."/>
            <person name="Lara F."/>
            <person name="Munidasa M."/>
            <person name="Palculict T."/>
            <person name="Patil S."/>
            <person name="Pu L.-L."/>
            <person name="Saada N."/>
            <person name="Tang L."/>
            <person name="Weissenberger G."/>
            <person name="Zhu Y."/>
            <person name="Hemphill L."/>
            <person name="Shang Y."/>
            <person name="Youmans B."/>
            <person name="Ayvaz T."/>
            <person name="Ross M."/>
            <person name="Santibanez J."/>
            <person name="Aqrawi P."/>
            <person name="Gross S."/>
            <person name="Joshi V."/>
            <person name="Fowler G."/>
            <person name="Nazareth L."/>
            <person name="Reid J."/>
            <person name="Worley K."/>
            <person name="Petrosino J."/>
            <person name="Highlander S."/>
            <person name="Gibbs R."/>
        </authorList>
    </citation>
    <scope>NUCLEOTIDE SEQUENCE [LARGE SCALE GENOMIC DNA]</scope>
    <source>
        <strain evidence="1 2">ATCC 33926</strain>
    </source>
</reference>
<comment type="caution">
    <text evidence="1">The sequence shown here is derived from an EMBL/GenBank/DDBJ whole genome shotgun (WGS) entry which is preliminary data.</text>
</comment>
<dbReference type="Proteomes" id="UP000004982">
    <property type="component" value="Unassembled WGS sequence"/>
</dbReference>
<dbReference type="EMBL" id="AFQE01000032">
    <property type="protein sequence ID" value="EGQ77910.1"/>
    <property type="molecule type" value="Genomic_DNA"/>
</dbReference>
<name>A0AA36UKV7_9NEIS</name>
<accession>A0AA36UKV7</accession>
<gene>
    <name evidence="1" type="ORF">HMPREF9418_0641</name>
</gene>
<dbReference type="AlphaFoldDB" id="A0AA36UKV7"/>
<sequence length="65" mass="7356">MVQTIIPKGRLKPESVLVKPALLVLAKLASLVLAKLASLVFRRPFFTNINIDTNITYETIFLRCR</sequence>
<protein>
    <submittedName>
        <fullName evidence="1">Uncharacterized protein</fullName>
    </submittedName>
</protein>